<proteinExistence type="inferred from homology"/>
<dbReference type="OrthoDB" id="9815653at2"/>
<dbReference type="CDD" id="cd08893">
    <property type="entry name" value="SRPBCC_CalC_Aha1-like_GntR-HTH"/>
    <property type="match status" value="1"/>
</dbReference>
<dbReference type="STRING" id="363754.RHSP_46525"/>
<comment type="caution">
    <text evidence="3">The sequence shown here is derived from an EMBL/GenBank/DDBJ whole genome shotgun (WGS) entry which is preliminary data.</text>
</comment>
<name>N6V3Q7_9HYPH</name>
<dbReference type="SUPFAM" id="SSF55961">
    <property type="entry name" value="Bet v1-like"/>
    <property type="match status" value="1"/>
</dbReference>
<sequence>MTGSKFVYVTFIRTSPEKLWSALTTPEFIRQYWFDMTHETDWKVGSPWKMLFPDGRVADTGEIAEFEPPRRIAFKWRNEFRPELKAEGWSRCVMELEPADGAVKLTVTHTIELENSKFIEAVSGGWPKILSNLKSLLETGRIAIESK</sequence>
<dbReference type="EMBL" id="AQHN01000055">
    <property type="protein sequence ID" value="ENN87731.1"/>
    <property type="molecule type" value="Genomic_DNA"/>
</dbReference>
<keyword evidence="4" id="KW-1185">Reference proteome</keyword>
<protein>
    <recommendedName>
        <fullName evidence="2">Activator of Hsp90 ATPase homologue 1/2-like C-terminal domain-containing protein</fullName>
    </recommendedName>
</protein>
<dbReference type="Proteomes" id="UP000012429">
    <property type="component" value="Unassembled WGS sequence"/>
</dbReference>
<dbReference type="InterPro" id="IPR023393">
    <property type="entry name" value="START-like_dom_sf"/>
</dbReference>
<dbReference type="Gene3D" id="3.30.530.20">
    <property type="match status" value="1"/>
</dbReference>
<dbReference type="AlphaFoldDB" id="N6V3Q7"/>
<feature type="domain" description="Activator of Hsp90 ATPase homologue 1/2-like C-terminal" evidence="2">
    <location>
        <begin position="14"/>
        <end position="138"/>
    </location>
</feature>
<organism evidence="3 4">
    <name type="scientific">Rhizobium freirei PRF 81</name>
    <dbReference type="NCBI Taxonomy" id="363754"/>
    <lineage>
        <taxon>Bacteria</taxon>
        <taxon>Pseudomonadati</taxon>
        <taxon>Pseudomonadota</taxon>
        <taxon>Alphaproteobacteria</taxon>
        <taxon>Hyphomicrobiales</taxon>
        <taxon>Rhizobiaceae</taxon>
        <taxon>Rhizobium/Agrobacterium group</taxon>
        <taxon>Rhizobium</taxon>
    </lineage>
</organism>
<accession>N6V3Q7</accession>
<dbReference type="Pfam" id="PF08327">
    <property type="entry name" value="AHSA1"/>
    <property type="match status" value="1"/>
</dbReference>
<evidence type="ECO:0000259" key="2">
    <source>
        <dbReference type="Pfam" id="PF08327"/>
    </source>
</evidence>
<gene>
    <name evidence="3" type="ORF">RHSP_46525</name>
</gene>
<comment type="similarity">
    <text evidence="1">Belongs to the AHA1 family.</text>
</comment>
<reference evidence="3 4" key="1">
    <citation type="journal article" date="2012" name="BMC Genomics">
        <title>Genomic basis of broad host range and environmental adaptability of Rhizobium tropici CIAT 899 and Rhizobium sp. PRF 81 which are used in inoculants for common bean (Phaseolus vulgaris L.).</title>
        <authorList>
            <person name="Ormeno-Orrillo E."/>
            <person name="Menna P."/>
            <person name="Almeida L.G."/>
            <person name="Ollero F.J."/>
            <person name="Nicolas M.F."/>
            <person name="Pains Rodrigues E."/>
            <person name="Shigueyoshi Nakatani A."/>
            <person name="Silva Batista J.S."/>
            <person name="Oliveira Chueire L.M."/>
            <person name="Souza R.C."/>
            <person name="Ribeiro Vasconcelos A.T."/>
            <person name="Megias M."/>
            <person name="Hungria M."/>
            <person name="Martinez-Romero E."/>
        </authorList>
    </citation>
    <scope>NUCLEOTIDE SEQUENCE [LARGE SCALE GENOMIC DNA]</scope>
    <source>
        <strain evidence="3 4">PRF 81</strain>
    </source>
</reference>
<evidence type="ECO:0000313" key="4">
    <source>
        <dbReference type="Proteomes" id="UP000012429"/>
    </source>
</evidence>
<evidence type="ECO:0000313" key="3">
    <source>
        <dbReference type="EMBL" id="ENN87731.1"/>
    </source>
</evidence>
<evidence type="ECO:0000256" key="1">
    <source>
        <dbReference type="ARBA" id="ARBA00006817"/>
    </source>
</evidence>
<dbReference type="PATRIC" id="fig|363754.4.peg.2167"/>
<dbReference type="RefSeq" id="WP_004116029.1">
    <property type="nucleotide sequence ID" value="NZ_AQHN01000055.1"/>
</dbReference>
<dbReference type="InterPro" id="IPR013538">
    <property type="entry name" value="ASHA1/2-like_C"/>
</dbReference>